<name>A0A2A3MGD2_9PSED</name>
<feature type="transmembrane region" description="Helical" evidence="1">
    <location>
        <begin position="164"/>
        <end position="182"/>
    </location>
</feature>
<dbReference type="AlphaFoldDB" id="A0A2A3MGD2"/>
<keyword evidence="1" id="KW-0472">Membrane</keyword>
<keyword evidence="3" id="KW-1185">Reference proteome</keyword>
<keyword evidence="1" id="KW-0812">Transmembrane</keyword>
<proteinExistence type="predicted"/>
<evidence type="ECO:0000313" key="2">
    <source>
        <dbReference type="EMBL" id="PBK03853.1"/>
    </source>
</evidence>
<accession>A0A2A3MGD2</accession>
<feature type="transmembrane region" description="Helical" evidence="1">
    <location>
        <begin position="12"/>
        <end position="34"/>
    </location>
</feature>
<feature type="transmembrane region" description="Helical" evidence="1">
    <location>
        <begin position="40"/>
        <end position="61"/>
    </location>
</feature>
<reference evidence="2 3" key="1">
    <citation type="submission" date="2017-09" db="EMBL/GenBank/DDBJ databases">
        <title>Pseudomonas abyssi sp. nov. isolated from Abyssopelagic Water.</title>
        <authorList>
            <person name="Wei Y."/>
        </authorList>
    </citation>
    <scope>NUCLEOTIDE SEQUENCE [LARGE SCALE GENOMIC DNA]</scope>
    <source>
        <strain evidence="2 3">MT5</strain>
    </source>
</reference>
<organism evidence="2 3">
    <name type="scientific">Pseudomonas abyssi</name>
    <dbReference type="NCBI Taxonomy" id="170540"/>
    <lineage>
        <taxon>Bacteria</taxon>
        <taxon>Pseudomonadati</taxon>
        <taxon>Pseudomonadota</taxon>
        <taxon>Gammaproteobacteria</taxon>
        <taxon>Pseudomonadales</taxon>
        <taxon>Pseudomonadaceae</taxon>
        <taxon>Pseudomonas</taxon>
    </lineage>
</organism>
<gene>
    <name evidence="2" type="ORF">CNQ84_13265</name>
</gene>
<comment type="caution">
    <text evidence="2">The sequence shown here is derived from an EMBL/GenBank/DDBJ whole genome shotgun (WGS) entry which is preliminary data.</text>
</comment>
<dbReference type="Proteomes" id="UP000242313">
    <property type="component" value="Unassembled WGS sequence"/>
</dbReference>
<feature type="transmembrane region" description="Helical" evidence="1">
    <location>
        <begin position="197"/>
        <end position="220"/>
    </location>
</feature>
<dbReference type="RefSeq" id="WP_096005326.1">
    <property type="nucleotide sequence ID" value="NZ_JBLWUL010000010.1"/>
</dbReference>
<protein>
    <submittedName>
        <fullName evidence="2">Uncharacterized protein</fullName>
    </submittedName>
</protein>
<sequence length="252" mass="28048">MEVFSQFDTYSLKARVFPALISGLPLLILLFMLVPWDHLALSQVIASSIGFVLIFAFADLARHRGKKLQERLGTGETPDQWLRGNRDVPEGSKDRYRGFVAEQLALTAPTLEEEQSGSELSADFYQSANAWLREQTRDHSAYPLLFAENITYGFRRNLLGLKSIALVCNLLVLLSCAGILYFESGYFAALPNVEEKVYIAVAAALLHSAYLMTAVNELALREASRAYGRQLILSCESLMHSHKSSPPKDESA</sequence>
<evidence type="ECO:0000313" key="3">
    <source>
        <dbReference type="Proteomes" id="UP000242313"/>
    </source>
</evidence>
<keyword evidence="1" id="KW-1133">Transmembrane helix</keyword>
<dbReference type="EMBL" id="NTMR01000016">
    <property type="protein sequence ID" value="PBK03853.1"/>
    <property type="molecule type" value="Genomic_DNA"/>
</dbReference>
<evidence type="ECO:0000256" key="1">
    <source>
        <dbReference type="SAM" id="Phobius"/>
    </source>
</evidence>